<protein>
    <submittedName>
        <fullName evidence="2">Uncharacterized protein</fullName>
    </submittedName>
</protein>
<feature type="chain" id="PRO_5012844593" evidence="1">
    <location>
        <begin position="31"/>
        <end position="129"/>
    </location>
</feature>
<reference evidence="2 3" key="1">
    <citation type="submission" date="2016-02" db="EMBL/GenBank/DDBJ databases">
        <title>Band-tailed pigeon sequencing and assembly.</title>
        <authorList>
            <person name="Soares A.E."/>
            <person name="Novak B.J."/>
            <person name="Rice E.S."/>
            <person name="O'Connell B."/>
            <person name="Chang D."/>
            <person name="Weber S."/>
            <person name="Shapiro B."/>
        </authorList>
    </citation>
    <scope>NUCLEOTIDE SEQUENCE [LARGE SCALE GENOMIC DNA]</scope>
    <source>
        <strain evidence="2">BTP2013</strain>
        <tissue evidence="2">Blood</tissue>
    </source>
</reference>
<name>A0A1V4K4J0_PATFA</name>
<dbReference type="AlphaFoldDB" id="A0A1V4K4J0"/>
<gene>
    <name evidence="2" type="ORF">AV530_005182</name>
</gene>
<accession>A0A1V4K4J0</accession>
<proteinExistence type="predicted"/>
<evidence type="ECO:0000256" key="1">
    <source>
        <dbReference type="SAM" id="SignalP"/>
    </source>
</evidence>
<evidence type="ECO:0000313" key="2">
    <source>
        <dbReference type="EMBL" id="OPJ79304.1"/>
    </source>
</evidence>
<dbReference type="EMBL" id="LSYS01004732">
    <property type="protein sequence ID" value="OPJ79304.1"/>
    <property type="molecule type" value="Genomic_DNA"/>
</dbReference>
<feature type="signal peptide" evidence="1">
    <location>
        <begin position="1"/>
        <end position="30"/>
    </location>
</feature>
<dbReference type="Proteomes" id="UP000190648">
    <property type="component" value="Unassembled WGS sequence"/>
</dbReference>
<sequence>MRLPARSAAPGHTDTCIWTLLLVRLSPAPCSPVGFCSGRRWPHPGADHPAAASHGARDHQEILLVAAPCGGINNADKSIVGNDATALGLLKHLPPPPCSSLSSQGLQTLVKPLVRRLMRNSLDLCRRRD</sequence>
<comment type="caution">
    <text evidence="2">The sequence shown here is derived from an EMBL/GenBank/DDBJ whole genome shotgun (WGS) entry which is preliminary data.</text>
</comment>
<organism evidence="2 3">
    <name type="scientific">Patagioenas fasciata monilis</name>
    <dbReference type="NCBI Taxonomy" id="372326"/>
    <lineage>
        <taxon>Eukaryota</taxon>
        <taxon>Metazoa</taxon>
        <taxon>Chordata</taxon>
        <taxon>Craniata</taxon>
        <taxon>Vertebrata</taxon>
        <taxon>Euteleostomi</taxon>
        <taxon>Archelosauria</taxon>
        <taxon>Archosauria</taxon>
        <taxon>Dinosauria</taxon>
        <taxon>Saurischia</taxon>
        <taxon>Theropoda</taxon>
        <taxon>Coelurosauria</taxon>
        <taxon>Aves</taxon>
        <taxon>Neognathae</taxon>
        <taxon>Neoaves</taxon>
        <taxon>Columbimorphae</taxon>
        <taxon>Columbiformes</taxon>
        <taxon>Columbidae</taxon>
        <taxon>Patagioenas</taxon>
    </lineage>
</organism>
<evidence type="ECO:0000313" key="3">
    <source>
        <dbReference type="Proteomes" id="UP000190648"/>
    </source>
</evidence>
<keyword evidence="3" id="KW-1185">Reference proteome</keyword>
<keyword evidence="1" id="KW-0732">Signal</keyword>